<feature type="compositionally biased region" description="Low complexity" evidence="1">
    <location>
        <begin position="106"/>
        <end position="117"/>
    </location>
</feature>
<accession>A0A2D6YFB3</accession>
<protein>
    <recommendedName>
        <fullName evidence="4">Cell division protein ZapB</fullName>
    </recommendedName>
</protein>
<feature type="compositionally biased region" description="Acidic residues" evidence="1">
    <location>
        <begin position="81"/>
        <end position="90"/>
    </location>
</feature>
<reference evidence="3" key="1">
    <citation type="submission" date="2017-09" db="EMBL/GenBank/DDBJ databases">
        <title>The Reconstruction of 2,631 Draft Metagenome-Assembled Genomes from the Global Oceans.</title>
        <authorList>
            <person name="Tully B.J."/>
            <person name="Graham E.D."/>
            <person name="Heidelberg J.F."/>
        </authorList>
    </citation>
    <scope>NUCLEOTIDE SEQUENCE [LARGE SCALE GENOMIC DNA]</scope>
</reference>
<evidence type="ECO:0000313" key="3">
    <source>
        <dbReference type="Proteomes" id="UP000226525"/>
    </source>
</evidence>
<organism evidence="2 3">
    <name type="scientific">SAR324 cluster bacterium</name>
    <dbReference type="NCBI Taxonomy" id="2024889"/>
    <lineage>
        <taxon>Bacteria</taxon>
        <taxon>Deltaproteobacteria</taxon>
        <taxon>SAR324 cluster</taxon>
    </lineage>
</organism>
<dbReference type="Gene3D" id="1.20.5.340">
    <property type="match status" value="1"/>
</dbReference>
<evidence type="ECO:0000256" key="1">
    <source>
        <dbReference type="SAM" id="MobiDB-lite"/>
    </source>
</evidence>
<gene>
    <name evidence="2" type="ORF">CMN54_00015</name>
</gene>
<sequence>MSDLLSRLESRIRQAVEKIEEYQLEISELKAQNLGLEKERQEMHDKLALLIDSFEELEAAVDESESSVEITEETKETVEVAGEETGDEVEAIQAESSEDDHQNVDVSHNNSHNSVNSYAASPW</sequence>
<dbReference type="AlphaFoldDB" id="A0A2D6YFB3"/>
<dbReference type="EMBL" id="NZEX01000001">
    <property type="protein sequence ID" value="MAH61840.1"/>
    <property type="molecule type" value="Genomic_DNA"/>
</dbReference>
<name>A0A2D6YFB3_9DELT</name>
<evidence type="ECO:0000313" key="2">
    <source>
        <dbReference type="EMBL" id="MAH61840.1"/>
    </source>
</evidence>
<dbReference type="Proteomes" id="UP000226525">
    <property type="component" value="Unassembled WGS sequence"/>
</dbReference>
<feature type="region of interest" description="Disordered" evidence="1">
    <location>
        <begin position="62"/>
        <end position="123"/>
    </location>
</feature>
<evidence type="ECO:0008006" key="4">
    <source>
        <dbReference type="Google" id="ProtNLM"/>
    </source>
</evidence>
<comment type="caution">
    <text evidence="2">The sequence shown here is derived from an EMBL/GenBank/DDBJ whole genome shotgun (WGS) entry which is preliminary data.</text>
</comment>
<proteinExistence type="predicted"/>